<keyword evidence="3" id="KW-1185">Reference proteome</keyword>
<feature type="compositionally biased region" description="Basic residues" evidence="1">
    <location>
        <begin position="14"/>
        <end position="25"/>
    </location>
</feature>
<feature type="compositionally biased region" description="Polar residues" evidence="1">
    <location>
        <begin position="1"/>
        <end position="12"/>
    </location>
</feature>
<feature type="region of interest" description="Disordered" evidence="1">
    <location>
        <begin position="1"/>
        <end position="32"/>
    </location>
</feature>
<dbReference type="AlphaFoldDB" id="A0AAV3Y8D8"/>
<evidence type="ECO:0000313" key="2">
    <source>
        <dbReference type="EMBL" id="GFN79064.1"/>
    </source>
</evidence>
<gene>
    <name evidence="2" type="ORF">PoB_000557000</name>
</gene>
<sequence length="90" mass="10128">MPMHYTSSTSTVAPKKRVNLQRRQRSSSGKSRAIVTEMSELLYVTPQSRICKGKKEDLISLCQAGLVPVTYHSFYKSLRLCSDDNEGSED</sequence>
<organism evidence="2 3">
    <name type="scientific">Plakobranchus ocellatus</name>
    <dbReference type="NCBI Taxonomy" id="259542"/>
    <lineage>
        <taxon>Eukaryota</taxon>
        <taxon>Metazoa</taxon>
        <taxon>Spiralia</taxon>
        <taxon>Lophotrochozoa</taxon>
        <taxon>Mollusca</taxon>
        <taxon>Gastropoda</taxon>
        <taxon>Heterobranchia</taxon>
        <taxon>Euthyneura</taxon>
        <taxon>Panpulmonata</taxon>
        <taxon>Sacoglossa</taxon>
        <taxon>Placobranchoidea</taxon>
        <taxon>Plakobranchidae</taxon>
        <taxon>Plakobranchus</taxon>
    </lineage>
</organism>
<proteinExistence type="predicted"/>
<name>A0AAV3Y8D8_9GAST</name>
<evidence type="ECO:0000313" key="3">
    <source>
        <dbReference type="Proteomes" id="UP000735302"/>
    </source>
</evidence>
<dbReference type="EMBL" id="BLXT01000641">
    <property type="protein sequence ID" value="GFN79064.1"/>
    <property type="molecule type" value="Genomic_DNA"/>
</dbReference>
<dbReference type="Proteomes" id="UP000735302">
    <property type="component" value="Unassembled WGS sequence"/>
</dbReference>
<reference evidence="2 3" key="1">
    <citation type="journal article" date="2021" name="Elife">
        <title>Chloroplast acquisition without the gene transfer in kleptoplastic sea slugs, Plakobranchus ocellatus.</title>
        <authorList>
            <person name="Maeda T."/>
            <person name="Takahashi S."/>
            <person name="Yoshida T."/>
            <person name="Shimamura S."/>
            <person name="Takaki Y."/>
            <person name="Nagai Y."/>
            <person name="Toyoda A."/>
            <person name="Suzuki Y."/>
            <person name="Arimoto A."/>
            <person name="Ishii H."/>
            <person name="Satoh N."/>
            <person name="Nishiyama T."/>
            <person name="Hasebe M."/>
            <person name="Maruyama T."/>
            <person name="Minagawa J."/>
            <person name="Obokata J."/>
            <person name="Shigenobu S."/>
        </authorList>
    </citation>
    <scope>NUCLEOTIDE SEQUENCE [LARGE SCALE GENOMIC DNA]</scope>
</reference>
<evidence type="ECO:0000256" key="1">
    <source>
        <dbReference type="SAM" id="MobiDB-lite"/>
    </source>
</evidence>
<comment type="caution">
    <text evidence="2">The sequence shown here is derived from an EMBL/GenBank/DDBJ whole genome shotgun (WGS) entry which is preliminary data.</text>
</comment>
<protein>
    <submittedName>
        <fullName evidence="2">Uncharacterized protein</fullName>
    </submittedName>
</protein>
<accession>A0AAV3Y8D8</accession>